<accession>A0A832SIU7</accession>
<dbReference type="SUPFAM" id="SSF55909">
    <property type="entry name" value="Pentein"/>
    <property type="match status" value="1"/>
</dbReference>
<dbReference type="PANTHER" id="PTHR10488:SF1">
    <property type="entry name" value="GLYCINE AMIDINOTRANSFERASE, MITOCHONDRIAL"/>
    <property type="match status" value="1"/>
</dbReference>
<protein>
    <submittedName>
        <fullName evidence="3">Amidinotransferase</fullName>
    </submittedName>
</protein>
<sequence>MQQKRVNVTHDWGTLKEVVVGRVIDFRYPEYSEKLRQSVAYVPEKMQKQLRDYAGKLFSETSPGDYERAVAQVENLVEFLEKRNIVIHRPRALSDEELRAYYEFSSFSGQTYARDSMIVIGNHVIEAALRQPWRFKERFGLRPLFEQLAAERDCHYAVMPPPSPMRQEDIQSGTGAYLEGGDVFPFGKDVLVGHSQGNFATSMKGIEWLRNYLGDEYTVHTVALGADYLHLDDGLATVREGLAIICPDMFVEGLPDLIKGWEFINVTKYEALNLLAGNGMILGPNEILIDKRLPHIAEQLDKKGVNVHTIEYDAITIFAGGLRCSHHPLVRELD</sequence>
<reference evidence="3" key="1">
    <citation type="journal article" date="2020" name="bioRxiv">
        <title>A rank-normalized archaeal taxonomy based on genome phylogeny resolves widespread incomplete and uneven classifications.</title>
        <authorList>
            <person name="Rinke C."/>
            <person name="Chuvochina M."/>
            <person name="Mussig A.J."/>
            <person name="Chaumeil P.-A."/>
            <person name="Waite D.W."/>
            <person name="Whitman W.B."/>
            <person name="Parks D.H."/>
            <person name="Hugenholtz P."/>
        </authorList>
    </citation>
    <scope>NUCLEOTIDE SEQUENCE</scope>
    <source>
        <strain evidence="3">UBA8876</strain>
    </source>
</reference>
<organism evidence="3 4">
    <name type="scientific">Methanosarcina acetivorans</name>
    <dbReference type="NCBI Taxonomy" id="2214"/>
    <lineage>
        <taxon>Archaea</taxon>
        <taxon>Methanobacteriati</taxon>
        <taxon>Methanobacteriota</taxon>
        <taxon>Stenosarchaea group</taxon>
        <taxon>Methanomicrobia</taxon>
        <taxon>Methanosarcinales</taxon>
        <taxon>Methanosarcinaceae</taxon>
        <taxon>Methanosarcina</taxon>
    </lineage>
</organism>
<evidence type="ECO:0000313" key="3">
    <source>
        <dbReference type="EMBL" id="HIH93802.1"/>
    </source>
</evidence>
<dbReference type="AlphaFoldDB" id="A0A832SIU7"/>
<dbReference type="Gene3D" id="3.75.10.10">
    <property type="entry name" value="L-arginine/glycine Amidinotransferase, Chain A"/>
    <property type="match status" value="1"/>
</dbReference>
<dbReference type="PANTHER" id="PTHR10488">
    <property type="entry name" value="GLYCINE AMIDINOTRANSFERASE, MITOCHONDRIAL"/>
    <property type="match status" value="1"/>
</dbReference>
<evidence type="ECO:0000313" key="4">
    <source>
        <dbReference type="Proteomes" id="UP000600774"/>
    </source>
</evidence>
<proteinExistence type="inferred from homology"/>
<dbReference type="CDD" id="cd21113">
    <property type="entry name" value="amidinotransferase-like"/>
    <property type="match status" value="1"/>
</dbReference>
<evidence type="ECO:0000256" key="1">
    <source>
        <dbReference type="ARBA" id="ARBA00006943"/>
    </source>
</evidence>
<dbReference type="InterPro" id="IPR033195">
    <property type="entry name" value="AmidinoTrfase"/>
</dbReference>
<evidence type="ECO:0000256" key="2">
    <source>
        <dbReference type="ARBA" id="ARBA00022679"/>
    </source>
</evidence>
<keyword evidence="2 3" id="KW-0808">Transferase</keyword>
<name>A0A832SIU7_9EURY</name>
<dbReference type="Proteomes" id="UP000600774">
    <property type="component" value="Unassembled WGS sequence"/>
</dbReference>
<gene>
    <name evidence="3" type="ORF">HA338_07075</name>
</gene>
<dbReference type="RefSeq" id="WP_011023559.1">
    <property type="nucleotide sequence ID" value="NZ_DUJU01000079.1"/>
</dbReference>
<comment type="similarity">
    <text evidence="1">Belongs to the amidinotransferase family.</text>
</comment>
<dbReference type="GO" id="GO:0015067">
    <property type="term" value="F:amidinotransferase activity"/>
    <property type="evidence" value="ECO:0007669"/>
    <property type="project" value="InterPro"/>
</dbReference>
<comment type="caution">
    <text evidence="3">The sequence shown here is derived from an EMBL/GenBank/DDBJ whole genome shotgun (WGS) entry which is preliminary data.</text>
</comment>
<dbReference type="GeneID" id="1475545"/>
<dbReference type="EMBL" id="DUJU01000079">
    <property type="protein sequence ID" value="HIH93802.1"/>
    <property type="molecule type" value="Genomic_DNA"/>
</dbReference>